<name>B8MQ33_TALSN</name>
<evidence type="ECO:0000256" key="9">
    <source>
        <dbReference type="ARBA" id="ARBA00023004"/>
    </source>
</evidence>
<dbReference type="PhylomeDB" id="B8MQ33"/>
<proteinExistence type="inferred from homology"/>
<dbReference type="GO" id="GO:1902181">
    <property type="term" value="P:verruculogen biosynthetic process"/>
    <property type="evidence" value="ECO:0007669"/>
    <property type="project" value="UniProtKB-ARBA"/>
</dbReference>
<dbReference type="PANTHER" id="PTHR24305:SF237">
    <property type="entry name" value="CYTOCHROME P450 MONOOXYGENASE ATNE-RELATED"/>
    <property type="match status" value="1"/>
</dbReference>
<dbReference type="GO" id="GO:0005506">
    <property type="term" value="F:iron ion binding"/>
    <property type="evidence" value="ECO:0007669"/>
    <property type="project" value="InterPro"/>
</dbReference>
<keyword evidence="8 13" id="KW-0560">Oxidoreductase</keyword>
<evidence type="ECO:0000256" key="2">
    <source>
        <dbReference type="ARBA" id="ARBA00004370"/>
    </source>
</evidence>
<evidence type="ECO:0000256" key="10">
    <source>
        <dbReference type="ARBA" id="ARBA00023033"/>
    </source>
</evidence>
<dbReference type="PRINTS" id="PR00463">
    <property type="entry name" value="EP450I"/>
</dbReference>
<evidence type="ECO:0000256" key="6">
    <source>
        <dbReference type="ARBA" id="ARBA00022723"/>
    </source>
</evidence>
<dbReference type="HOGENOM" id="CLU_001570_14_11_1"/>
<comment type="cofactor">
    <cofactor evidence="1 12">
        <name>heme</name>
        <dbReference type="ChEBI" id="CHEBI:30413"/>
    </cofactor>
</comment>
<keyword evidence="15" id="KW-1185">Reference proteome</keyword>
<keyword evidence="6 12" id="KW-0479">Metal-binding</keyword>
<dbReference type="InterPro" id="IPR036396">
    <property type="entry name" value="Cyt_P450_sf"/>
</dbReference>
<keyword evidence="7" id="KW-1133">Transmembrane helix</keyword>
<keyword evidence="4 12" id="KW-0349">Heme</keyword>
<dbReference type="SUPFAM" id="SSF48264">
    <property type="entry name" value="Cytochrome P450"/>
    <property type="match status" value="1"/>
</dbReference>
<dbReference type="GO" id="GO:0016020">
    <property type="term" value="C:membrane"/>
    <property type="evidence" value="ECO:0007669"/>
    <property type="project" value="UniProtKB-SubCell"/>
</dbReference>
<evidence type="ECO:0000256" key="1">
    <source>
        <dbReference type="ARBA" id="ARBA00001971"/>
    </source>
</evidence>
<dbReference type="InterPro" id="IPR050121">
    <property type="entry name" value="Cytochrome_P450_monoxygenase"/>
</dbReference>
<dbReference type="PANTHER" id="PTHR24305">
    <property type="entry name" value="CYTOCHROME P450"/>
    <property type="match status" value="1"/>
</dbReference>
<dbReference type="GeneID" id="8102254"/>
<evidence type="ECO:0000256" key="7">
    <source>
        <dbReference type="ARBA" id="ARBA00022989"/>
    </source>
</evidence>
<dbReference type="Proteomes" id="UP000001745">
    <property type="component" value="Unassembled WGS sequence"/>
</dbReference>
<dbReference type="Pfam" id="PF00067">
    <property type="entry name" value="p450"/>
    <property type="match status" value="1"/>
</dbReference>
<dbReference type="InterPro" id="IPR017972">
    <property type="entry name" value="Cyt_P450_CS"/>
</dbReference>
<dbReference type="Gene3D" id="1.10.630.10">
    <property type="entry name" value="Cytochrome P450"/>
    <property type="match status" value="1"/>
</dbReference>
<dbReference type="OMA" id="EYVVADH"/>
<evidence type="ECO:0000256" key="3">
    <source>
        <dbReference type="ARBA" id="ARBA00010617"/>
    </source>
</evidence>
<evidence type="ECO:0000256" key="11">
    <source>
        <dbReference type="ARBA" id="ARBA00023136"/>
    </source>
</evidence>
<evidence type="ECO:0000313" key="15">
    <source>
        <dbReference type="Proteomes" id="UP000001745"/>
    </source>
</evidence>
<dbReference type="InterPro" id="IPR001128">
    <property type="entry name" value="Cyt_P450"/>
</dbReference>
<comment type="subcellular location">
    <subcellularLocation>
        <location evidence="2">Membrane</location>
    </subcellularLocation>
</comment>
<keyword evidence="9 12" id="KW-0408">Iron</keyword>
<evidence type="ECO:0000256" key="13">
    <source>
        <dbReference type="RuleBase" id="RU000461"/>
    </source>
</evidence>
<keyword evidence="10 13" id="KW-0503">Monooxygenase</keyword>
<dbReference type="GO" id="GO:0020037">
    <property type="term" value="F:heme binding"/>
    <property type="evidence" value="ECO:0007669"/>
    <property type="project" value="InterPro"/>
</dbReference>
<evidence type="ECO:0000256" key="8">
    <source>
        <dbReference type="ARBA" id="ARBA00023002"/>
    </source>
</evidence>
<organism evidence="14 15">
    <name type="scientific">Talaromyces stipitatus (strain ATCC 10500 / CBS 375.48 / QM 6759 / NRRL 1006)</name>
    <name type="common">Penicillium stipitatum</name>
    <dbReference type="NCBI Taxonomy" id="441959"/>
    <lineage>
        <taxon>Eukaryota</taxon>
        <taxon>Fungi</taxon>
        <taxon>Dikarya</taxon>
        <taxon>Ascomycota</taxon>
        <taxon>Pezizomycotina</taxon>
        <taxon>Eurotiomycetes</taxon>
        <taxon>Eurotiomycetidae</taxon>
        <taxon>Eurotiales</taxon>
        <taxon>Trichocomaceae</taxon>
        <taxon>Talaromyces</taxon>
        <taxon>Talaromyces sect. Talaromyces</taxon>
    </lineage>
</organism>
<protein>
    <submittedName>
        <fullName evidence="14">Cytochrome P450, putative</fullName>
    </submittedName>
</protein>
<dbReference type="VEuPathDB" id="FungiDB:TSTA_055610"/>
<dbReference type="PROSITE" id="PS00086">
    <property type="entry name" value="CYTOCHROME_P450"/>
    <property type="match status" value="1"/>
</dbReference>
<dbReference type="OrthoDB" id="1470350at2759"/>
<dbReference type="CDD" id="cd11061">
    <property type="entry name" value="CYP67-like"/>
    <property type="match status" value="1"/>
</dbReference>
<gene>
    <name evidence="14" type="ORF">TSTA_055610</name>
</gene>
<dbReference type="GO" id="GO:0004497">
    <property type="term" value="F:monooxygenase activity"/>
    <property type="evidence" value="ECO:0007669"/>
    <property type="project" value="UniProtKB-KW"/>
</dbReference>
<evidence type="ECO:0000256" key="5">
    <source>
        <dbReference type="ARBA" id="ARBA00022692"/>
    </source>
</evidence>
<feature type="binding site" description="axial binding residue" evidence="12">
    <location>
        <position position="434"/>
    </location>
    <ligand>
        <name>heme</name>
        <dbReference type="ChEBI" id="CHEBI:30413"/>
    </ligand>
    <ligandPart>
        <name>Fe</name>
        <dbReference type="ChEBI" id="CHEBI:18248"/>
    </ligandPart>
</feature>
<keyword evidence="11" id="KW-0472">Membrane</keyword>
<dbReference type="FunFam" id="1.10.630.10:FF:000063">
    <property type="entry name" value="Cytochrome P450 monooxygenase"/>
    <property type="match status" value="1"/>
</dbReference>
<sequence length="498" mass="56756">MDLQSSIWSLSVADTSLCIHRIIFHPLSRVPGPFLAKFTTLYSAYHAWKGDIHLDIYRCHQKYGDYVRYAPNRVLINNLSAMYDIYGHGSKVKKYKNYKVLAQQAPNILTIRDKQQHARRRRVVSQAFSESSIRNFEPKLLGRLNRYCEAVRNAADLSRDMSQDFSNLAFDTMTAVSFDIDYNTINNPQYRYALAALEDSNIRLSVLLQEPKFVMFNLDQWLFPSSIVGRNRFVKFIRMLLKQRLRARAEGAITGTDIFSFLEKCKDPDTGKELTPMELSTETALFVVAGSDTTASTLAATAHYLTGCSPAYRRAVEEVRSTFQSIDEIRIGPKLNSCSFLRACIDEALRLSPPGGAALWREVESGGAVIDGNFIPEGTEVAVGIYSIHHSDRYYEDPFKYNPERWYRPADNESRHKDSGRQAYMPFSIGSRSCVGKPLALAQAMLTFSRLLWEFDIRRADADPNWPELNVQPSEYTTKDHVSAVKEGPILKFKPRFQ</sequence>
<reference evidence="15" key="1">
    <citation type="journal article" date="2015" name="Genome Announc.">
        <title>Genome sequence of the AIDS-associated pathogen Penicillium marneffei (ATCC18224) and its near taxonomic relative Talaromyces stipitatus (ATCC10500).</title>
        <authorList>
            <person name="Nierman W.C."/>
            <person name="Fedorova-Abrams N.D."/>
            <person name="Andrianopoulos A."/>
        </authorList>
    </citation>
    <scope>NUCLEOTIDE SEQUENCE [LARGE SCALE GENOMIC DNA]</scope>
    <source>
        <strain evidence="15">ATCC 10500 / CBS 375.48 / QM 6759 / NRRL 1006</strain>
    </source>
</reference>
<dbReference type="EMBL" id="EQ962659">
    <property type="protein sequence ID" value="EED13059.1"/>
    <property type="molecule type" value="Genomic_DNA"/>
</dbReference>
<evidence type="ECO:0000256" key="12">
    <source>
        <dbReference type="PIRSR" id="PIRSR602401-1"/>
    </source>
</evidence>
<dbReference type="InParanoid" id="B8MQ33"/>
<comment type="similarity">
    <text evidence="3 13">Belongs to the cytochrome P450 family.</text>
</comment>
<keyword evidence="5" id="KW-0812">Transmembrane</keyword>
<dbReference type="InterPro" id="IPR002401">
    <property type="entry name" value="Cyt_P450_E_grp-I"/>
</dbReference>
<accession>B8MQ33</accession>
<evidence type="ECO:0000256" key="4">
    <source>
        <dbReference type="ARBA" id="ARBA00022617"/>
    </source>
</evidence>
<dbReference type="PRINTS" id="PR00385">
    <property type="entry name" value="P450"/>
</dbReference>
<dbReference type="eggNOG" id="KOG0158">
    <property type="taxonomic scope" value="Eukaryota"/>
</dbReference>
<dbReference type="RefSeq" id="XP_002487170.1">
    <property type="nucleotide sequence ID" value="XM_002487125.1"/>
</dbReference>
<dbReference type="STRING" id="441959.B8MQ33"/>
<dbReference type="AlphaFoldDB" id="B8MQ33"/>
<dbReference type="GO" id="GO:0016705">
    <property type="term" value="F:oxidoreductase activity, acting on paired donors, with incorporation or reduction of molecular oxygen"/>
    <property type="evidence" value="ECO:0007669"/>
    <property type="project" value="InterPro"/>
</dbReference>
<evidence type="ECO:0000313" key="14">
    <source>
        <dbReference type="EMBL" id="EED13059.1"/>
    </source>
</evidence>